<name>A0A381W9A7_9ZZZZ</name>
<reference evidence="1" key="1">
    <citation type="submission" date="2018-05" db="EMBL/GenBank/DDBJ databases">
        <authorList>
            <person name="Lanie J.A."/>
            <person name="Ng W.-L."/>
            <person name="Kazmierczak K.M."/>
            <person name="Andrzejewski T.M."/>
            <person name="Davidsen T.M."/>
            <person name="Wayne K.J."/>
            <person name="Tettelin H."/>
            <person name="Glass J.I."/>
            <person name="Rusch D."/>
            <person name="Podicherti R."/>
            <person name="Tsui H.-C.T."/>
            <person name="Winkler M.E."/>
        </authorList>
    </citation>
    <scope>NUCLEOTIDE SEQUENCE</scope>
</reference>
<sequence>MSVYWNKETNEFLIPEKYLDND</sequence>
<organism evidence="1">
    <name type="scientific">marine metagenome</name>
    <dbReference type="NCBI Taxonomy" id="408172"/>
    <lineage>
        <taxon>unclassified sequences</taxon>
        <taxon>metagenomes</taxon>
        <taxon>ecological metagenomes</taxon>
    </lineage>
</organism>
<evidence type="ECO:0000313" key="1">
    <source>
        <dbReference type="EMBL" id="SVA48578.1"/>
    </source>
</evidence>
<dbReference type="EMBL" id="UINC01010966">
    <property type="protein sequence ID" value="SVA48578.1"/>
    <property type="molecule type" value="Genomic_DNA"/>
</dbReference>
<accession>A0A381W9A7</accession>
<proteinExistence type="predicted"/>
<protein>
    <submittedName>
        <fullName evidence="1">Uncharacterized protein</fullName>
    </submittedName>
</protein>
<dbReference type="AlphaFoldDB" id="A0A381W9A7"/>
<gene>
    <name evidence="1" type="ORF">METZ01_LOCUS101432</name>
</gene>